<accession>A0ABV4D0D1</accession>
<feature type="domain" description="N-acetyltransferase" evidence="1">
    <location>
        <begin position="5"/>
        <end position="155"/>
    </location>
</feature>
<evidence type="ECO:0000313" key="2">
    <source>
        <dbReference type="EMBL" id="MEY8246526.1"/>
    </source>
</evidence>
<dbReference type="RefSeq" id="WP_121699980.1">
    <property type="nucleotide sequence ID" value="NZ_JBCLPP010000053.1"/>
</dbReference>
<reference evidence="2 3" key="1">
    <citation type="submission" date="2024-03" db="EMBL/GenBank/DDBJ databases">
        <title>Mouse gut bacterial collection (mGBC) of GemPharmatech.</title>
        <authorList>
            <person name="He Y."/>
            <person name="Dong L."/>
            <person name="Wu D."/>
            <person name="Gao X."/>
            <person name="Lin Z."/>
        </authorList>
    </citation>
    <scope>NUCLEOTIDE SEQUENCE [LARGE SCALE GENOMIC DNA]</scope>
    <source>
        <strain evidence="2 3">54-13</strain>
    </source>
</reference>
<protein>
    <submittedName>
        <fullName evidence="2">N-acetyltransferase</fullName>
        <ecNumber evidence="2">2.3.1.-</ecNumber>
    </submittedName>
</protein>
<evidence type="ECO:0000259" key="1">
    <source>
        <dbReference type="PROSITE" id="PS51186"/>
    </source>
</evidence>
<dbReference type="Proteomes" id="UP001565200">
    <property type="component" value="Unassembled WGS sequence"/>
</dbReference>
<dbReference type="InterPro" id="IPR016181">
    <property type="entry name" value="Acyl_CoA_acyltransferase"/>
</dbReference>
<dbReference type="GO" id="GO:0016746">
    <property type="term" value="F:acyltransferase activity"/>
    <property type="evidence" value="ECO:0007669"/>
    <property type="project" value="UniProtKB-KW"/>
</dbReference>
<dbReference type="EMBL" id="JBCLPP010000053">
    <property type="protein sequence ID" value="MEY8246526.1"/>
    <property type="molecule type" value="Genomic_DNA"/>
</dbReference>
<gene>
    <name evidence="2" type="ORF">AAK873_13025</name>
</gene>
<name>A0ABV4D0D1_9BACT</name>
<dbReference type="Pfam" id="PF13508">
    <property type="entry name" value="Acetyltransf_7"/>
    <property type="match status" value="1"/>
</dbReference>
<dbReference type="EC" id="2.3.1.-" evidence="2"/>
<comment type="caution">
    <text evidence="2">The sequence shown here is derived from an EMBL/GenBank/DDBJ whole genome shotgun (WGS) entry which is preliminary data.</text>
</comment>
<keyword evidence="2" id="KW-0808">Transferase</keyword>
<dbReference type="SUPFAM" id="SSF55729">
    <property type="entry name" value="Acyl-CoA N-acyltransferases (Nat)"/>
    <property type="match status" value="1"/>
</dbReference>
<dbReference type="CDD" id="cd04301">
    <property type="entry name" value="NAT_SF"/>
    <property type="match status" value="1"/>
</dbReference>
<keyword evidence="3" id="KW-1185">Reference proteome</keyword>
<organism evidence="2 3">
    <name type="scientific">Heminiphilus faecis</name>
    <dbReference type="NCBI Taxonomy" id="2601703"/>
    <lineage>
        <taxon>Bacteria</taxon>
        <taxon>Pseudomonadati</taxon>
        <taxon>Bacteroidota</taxon>
        <taxon>Bacteroidia</taxon>
        <taxon>Bacteroidales</taxon>
        <taxon>Muribaculaceae</taxon>
        <taxon>Heminiphilus</taxon>
    </lineage>
</organism>
<dbReference type="InterPro" id="IPR000182">
    <property type="entry name" value="GNAT_dom"/>
</dbReference>
<dbReference type="Gene3D" id="3.40.630.30">
    <property type="match status" value="1"/>
</dbReference>
<dbReference type="PROSITE" id="PS51186">
    <property type="entry name" value="GNAT"/>
    <property type="match status" value="1"/>
</dbReference>
<keyword evidence="2" id="KW-0012">Acyltransferase</keyword>
<sequence>MIETLLIRPEREFDFDKIRSVVKTAFAGAEHTDGDEHNLVDRLRCTNEYIPELSFIAEVNGNIVGYAMFSRINIGITKAIALAPLAVLPDFQGYGIGRALIEAGHKKAAESDYYCSVVLGSPEYYSKSGYLPASPFGIIPPFDVPPRFYMVFPFKPELPHGTVRYSQAFDG</sequence>
<proteinExistence type="predicted"/>
<evidence type="ECO:0000313" key="3">
    <source>
        <dbReference type="Proteomes" id="UP001565200"/>
    </source>
</evidence>